<gene>
    <name evidence="1" type="ORF">BOTCAL_0030g00290</name>
</gene>
<dbReference type="AlphaFoldDB" id="A0A4Y8DDN6"/>
<proteinExistence type="predicted"/>
<dbReference type="Proteomes" id="UP000297299">
    <property type="component" value="Unassembled WGS sequence"/>
</dbReference>
<organism evidence="1 2">
    <name type="scientific">Botryotinia calthae</name>
    <dbReference type="NCBI Taxonomy" id="38488"/>
    <lineage>
        <taxon>Eukaryota</taxon>
        <taxon>Fungi</taxon>
        <taxon>Dikarya</taxon>
        <taxon>Ascomycota</taxon>
        <taxon>Pezizomycotina</taxon>
        <taxon>Leotiomycetes</taxon>
        <taxon>Helotiales</taxon>
        <taxon>Sclerotiniaceae</taxon>
        <taxon>Botryotinia</taxon>
    </lineage>
</organism>
<evidence type="ECO:0000313" key="1">
    <source>
        <dbReference type="EMBL" id="TEY81968.1"/>
    </source>
</evidence>
<reference evidence="1 2" key="1">
    <citation type="submission" date="2017-11" db="EMBL/GenBank/DDBJ databases">
        <title>Comparative genomics of Botrytis spp.</title>
        <authorList>
            <person name="Valero-Jimenez C.A."/>
            <person name="Tapia P."/>
            <person name="Veloso J."/>
            <person name="Silva-Moreno E."/>
            <person name="Staats M."/>
            <person name="Valdes J.H."/>
            <person name="Van Kan J.A.L."/>
        </authorList>
    </citation>
    <scope>NUCLEOTIDE SEQUENCE [LARGE SCALE GENOMIC DNA]</scope>
    <source>
        <strain evidence="1 2">MUCL2830</strain>
    </source>
</reference>
<name>A0A4Y8DDN6_9HELO</name>
<dbReference type="EMBL" id="PHWZ01000030">
    <property type="protein sequence ID" value="TEY81968.1"/>
    <property type="molecule type" value="Genomic_DNA"/>
</dbReference>
<keyword evidence="2" id="KW-1185">Reference proteome</keyword>
<comment type="caution">
    <text evidence="1">The sequence shown here is derived from an EMBL/GenBank/DDBJ whole genome shotgun (WGS) entry which is preliminary data.</text>
</comment>
<protein>
    <submittedName>
        <fullName evidence="1">Uncharacterized protein</fullName>
    </submittedName>
</protein>
<accession>A0A4Y8DDN6</accession>
<evidence type="ECO:0000313" key="2">
    <source>
        <dbReference type="Proteomes" id="UP000297299"/>
    </source>
</evidence>
<sequence length="59" mass="6756">MQNLRNLDTTEKFPSRILLSFWKSIENMAYKKRLRSEGGIAATDSTARRKETNTAPVVL</sequence>